<evidence type="ECO:0000256" key="1">
    <source>
        <dbReference type="SAM" id="Phobius"/>
    </source>
</evidence>
<sequence length="48" mass="5241">MPGFSKIQDIAQTAFVNSLDQVFVAAGVILCLGVVFSFLFIKKSDFVE</sequence>
<gene>
    <name evidence="2" type="ORF">MUN89_02030</name>
</gene>
<keyword evidence="3" id="KW-1185">Reference proteome</keyword>
<dbReference type="EMBL" id="CP095073">
    <property type="protein sequence ID" value="UOQ44759.1"/>
    <property type="molecule type" value="Genomic_DNA"/>
</dbReference>
<reference evidence="2 3" key="1">
    <citation type="submission" date="2022-04" db="EMBL/GenBank/DDBJ databases">
        <title>Halobacillus sp. isolated from saltern.</title>
        <authorList>
            <person name="Won M."/>
            <person name="Lee C.-M."/>
            <person name="Woen H.-Y."/>
            <person name="Kwon S.-W."/>
        </authorList>
    </citation>
    <scope>NUCLEOTIDE SEQUENCE [LARGE SCALE GENOMIC DNA]</scope>
    <source>
        <strain evidence="2 3">SSBR10-3</strain>
    </source>
</reference>
<keyword evidence="1" id="KW-1133">Transmembrane helix</keyword>
<keyword evidence="1" id="KW-0812">Transmembrane</keyword>
<evidence type="ECO:0000313" key="2">
    <source>
        <dbReference type="EMBL" id="UOQ44759.1"/>
    </source>
</evidence>
<feature type="transmembrane region" description="Helical" evidence="1">
    <location>
        <begin position="22"/>
        <end position="41"/>
    </location>
</feature>
<dbReference type="RefSeq" id="WP_244710972.1">
    <property type="nucleotide sequence ID" value="NZ_CP095073.1"/>
</dbReference>
<accession>A0ABY4EM80</accession>
<organism evidence="2 3">
    <name type="scientific">Halobacillus salinarum</name>
    <dbReference type="NCBI Taxonomy" id="2932257"/>
    <lineage>
        <taxon>Bacteria</taxon>
        <taxon>Bacillati</taxon>
        <taxon>Bacillota</taxon>
        <taxon>Bacilli</taxon>
        <taxon>Bacillales</taxon>
        <taxon>Bacillaceae</taxon>
        <taxon>Halobacillus</taxon>
    </lineage>
</organism>
<keyword evidence="1" id="KW-0472">Membrane</keyword>
<protein>
    <submittedName>
        <fullName evidence="2">Uncharacterized protein</fullName>
    </submittedName>
</protein>
<name>A0ABY4EM80_9BACI</name>
<evidence type="ECO:0000313" key="3">
    <source>
        <dbReference type="Proteomes" id="UP000831787"/>
    </source>
</evidence>
<dbReference type="Proteomes" id="UP000831787">
    <property type="component" value="Chromosome"/>
</dbReference>
<proteinExistence type="predicted"/>